<gene>
    <name evidence="1" type="ORF">DPM35_13765</name>
</gene>
<dbReference type="InterPro" id="IPR010982">
    <property type="entry name" value="Lambda_DNA-bd_dom_sf"/>
</dbReference>
<protein>
    <recommendedName>
        <fullName evidence="3">XRE family transcriptional regulator</fullName>
    </recommendedName>
</protein>
<keyword evidence="2" id="KW-1185">Reference proteome</keyword>
<name>A0A330GUW8_9HYPH</name>
<evidence type="ECO:0000313" key="2">
    <source>
        <dbReference type="Proteomes" id="UP000251956"/>
    </source>
</evidence>
<sequence length="74" mass="8410">MKLSEFMRMNDLSPDALAALLGDVSASGVRKWANEERIPRKDQIERIVEITDGQVMPNDFFSIPERFVTREVAA</sequence>
<dbReference type="RefSeq" id="WP_112127840.1">
    <property type="nucleotide sequence ID" value="NZ_QMBQ01000004.1"/>
</dbReference>
<dbReference type="Gene3D" id="1.10.260.40">
    <property type="entry name" value="lambda repressor-like DNA-binding domains"/>
    <property type="match status" value="1"/>
</dbReference>
<evidence type="ECO:0000313" key="1">
    <source>
        <dbReference type="EMBL" id="RAZ75812.1"/>
    </source>
</evidence>
<accession>A0A330GUW8</accession>
<dbReference type="Proteomes" id="UP000251956">
    <property type="component" value="Unassembled WGS sequence"/>
</dbReference>
<comment type="caution">
    <text evidence="1">The sequence shown here is derived from an EMBL/GenBank/DDBJ whole genome shotgun (WGS) entry which is preliminary data.</text>
</comment>
<dbReference type="EMBL" id="QMBQ01000004">
    <property type="protein sequence ID" value="RAZ75812.1"/>
    <property type="molecule type" value="Genomic_DNA"/>
</dbReference>
<dbReference type="GO" id="GO:0003677">
    <property type="term" value="F:DNA binding"/>
    <property type="evidence" value="ECO:0007669"/>
    <property type="project" value="InterPro"/>
</dbReference>
<dbReference type="OrthoDB" id="7275436at2"/>
<proteinExistence type="predicted"/>
<evidence type="ECO:0008006" key="3">
    <source>
        <dbReference type="Google" id="ProtNLM"/>
    </source>
</evidence>
<reference evidence="1 2" key="1">
    <citation type="submission" date="2018-07" db="EMBL/GenBank/DDBJ databases">
        <title>Diversity of Mesorhizobium strains in Brazil.</title>
        <authorList>
            <person name="Helene L.C.F."/>
            <person name="Dall'Agnol R."/>
            <person name="Delamuta J.R.M."/>
            <person name="Hungria M."/>
        </authorList>
    </citation>
    <scope>NUCLEOTIDE SEQUENCE [LARGE SCALE GENOMIC DNA]</scope>
    <source>
        <strain evidence="1 2">CNPSo 3140</strain>
    </source>
</reference>
<organism evidence="1 2">
    <name type="scientific">Mesorhizobium atlanticum</name>
    <dbReference type="NCBI Taxonomy" id="2233532"/>
    <lineage>
        <taxon>Bacteria</taxon>
        <taxon>Pseudomonadati</taxon>
        <taxon>Pseudomonadota</taxon>
        <taxon>Alphaproteobacteria</taxon>
        <taxon>Hyphomicrobiales</taxon>
        <taxon>Phyllobacteriaceae</taxon>
        <taxon>Mesorhizobium</taxon>
    </lineage>
</organism>
<dbReference type="AlphaFoldDB" id="A0A330GUW8"/>